<dbReference type="EMBL" id="AP027079">
    <property type="protein sequence ID" value="BDU68813.1"/>
    <property type="molecule type" value="Genomic_DNA"/>
</dbReference>
<comment type="similarity">
    <text evidence="10">Belongs to the LpxB family.</text>
</comment>
<evidence type="ECO:0000256" key="5">
    <source>
        <dbReference type="ARBA" id="ARBA00022556"/>
    </source>
</evidence>
<evidence type="ECO:0000256" key="1">
    <source>
        <dbReference type="ARBA" id="ARBA00002056"/>
    </source>
</evidence>
<evidence type="ECO:0000313" key="11">
    <source>
        <dbReference type="EMBL" id="BDU68813.1"/>
    </source>
</evidence>
<evidence type="ECO:0000256" key="9">
    <source>
        <dbReference type="ARBA" id="ARBA00048975"/>
    </source>
</evidence>
<dbReference type="PANTHER" id="PTHR30372:SF4">
    <property type="entry name" value="LIPID-A-DISACCHARIDE SYNTHASE, MITOCHONDRIAL-RELATED"/>
    <property type="match status" value="1"/>
</dbReference>
<evidence type="ECO:0000256" key="7">
    <source>
        <dbReference type="ARBA" id="ARBA00022679"/>
    </source>
</evidence>
<comment type="pathway">
    <text evidence="10">Bacterial outer membrane biogenesis; LPS lipid A biosynthesis.</text>
</comment>
<evidence type="ECO:0000313" key="12">
    <source>
        <dbReference type="Proteomes" id="UP001242010"/>
    </source>
</evidence>
<keyword evidence="6 10" id="KW-0328">Glycosyltransferase</keyword>
<keyword evidence="5 10" id="KW-0441">Lipid A biosynthesis</keyword>
<name>A0ABN6UW11_9BACT</name>
<accession>A0ABN6UW11</accession>
<reference evidence="12" key="1">
    <citation type="journal article" date="2023" name="Int. J. Syst. Evol. Microbiol.">
        <title>Mesoterricola silvestris gen. nov., sp. nov., Mesoterricola sediminis sp. nov., Geothrix oryzae sp. nov., Geothrix edaphica sp. nov., Geothrix rubra sp. nov., and Geothrix limicola sp. nov., six novel members of Acidobacteriota isolated from soils.</title>
        <authorList>
            <person name="Itoh H."/>
            <person name="Sugisawa Y."/>
            <person name="Mise K."/>
            <person name="Xu Z."/>
            <person name="Kuniyasu M."/>
            <person name="Ushijima N."/>
            <person name="Kawano K."/>
            <person name="Kobayashi E."/>
            <person name="Shiratori Y."/>
            <person name="Masuda Y."/>
            <person name="Senoo K."/>
        </authorList>
    </citation>
    <scope>NUCLEOTIDE SEQUENCE [LARGE SCALE GENOMIC DNA]</scope>
    <source>
        <strain evidence="12">Red222</strain>
    </source>
</reference>
<keyword evidence="4 10" id="KW-0444">Lipid biosynthesis</keyword>
<sequence>MTQTLLVIAGEDSGDLHGAELLRELKARRPDLRIIGVGGPRMTPLLDRKLADVKDLAVVGFVEVIKHLPRLNRLFKQILAAAAEEAIAGALLIDYPGFNLRLAKALRKQLPSVKLHQYVCPQVWAWKKGRIPELGHTLDTLYCLFDFEPELFRGYSVEARFVGHPLVEVVKPECDRATFFSEAGLDPARPLVALLPGSRTGEIQHLLPPMAELAEQWRTTRPEVQWVLPVAPTLDPAFVRAHLKGAPVTLVEGRTYAARAHAQAALVASGTATLETALLGTPFAIVYKLNALTYQMAKRIVRVPHFGLANVVARREVAPELLQDEVNPERLGRELARLLEPETARRLRAELGEVRGHLGEPGAAGRVAEDLLGKL</sequence>
<comment type="function">
    <text evidence="1 10">Condensation of UDP-2,3-diacylglucosamine and 2,3-diacylglucosamine-1-phosphate to form lipid A disaccharide, a precursor of lipid A, a phosphorylated glycolipid that anchors the lipopolysaccharide to the outer membrane of the cell.</text>
</comment>
<dbReference type="HAMAP" id="MF_00392">
    <property type="entry name" value="LpxB"/>
    <property type="match status" value="1"/>
</dbReference>
<dbReference type="InterPro" id="IPR003835">
    <property type="entry name" value="Glyco_trans_19"/>
</dbReference>
<dbReference type="EC" id="2.4.1.182" evidence="2 10"/>
<dbReference type="SUPFAM" id="SSF53756">
    <property type="entry name" value="UDP-Glycosyltransferase/glycogen phosphorylase"/>
    <property type="match status" value="1"/>
</dbReference>
<organism evidence="11 12">
    <name type="scientific">Geothrix oryzae</name>
    <dbReference type="NCBI Taxonomy" id="2927975"/>
    <lineage>
        <taxon>Bacteria</taxon>
        <taxon>Pseudomonadati</taxon>
        <taxon>Acidobacteriota</taxon>
        <taxon>Holophagae</taxon>
        <taxon>Holophagales</taxon>
        <taxon>Holophagaceae</taxon>
        <taxon>Geothrix</taxon>
    </lineage>
</organism>
<evidence type="ECO:0000256" key="10">
    <source>
        <dbReference type="HAMAP-Rule" id="MF_00392"/>
    </source>
</evidence>
<comment type="catalytic activity">
    <reaction evidence="9 10">
        <text>a lipid X + a UDP-2-N,3-O-bis[(3R)-3-hydroxyacyl]-alpha-D-glucosamine = a lipid A disaccharide + UDP + H(+)</text>
        <dbReference type="Rhea" id="RHEA:67828"/>
        <dbReference type="ChEBI" id="CHEBI:15378"/>
        <dbReference type="ChEBI" id="CHEBI:58223"/>
        <dbReference type="ChEBI" id="CHEBI:137748"/>
        <dbReference type="ChEBI" id="CHEBI:176338"/>
        <dbReference type="ChEBI" id="CHEBI:176343"/>
        <dbReference type="EC" id="2.4.1.182"/>
    </reaction>
</comment>
<gene>
    <name evidence="10 11" type="primary">lpxB</name>
    <name evidence="11" type="ORF">GETHOR_09140</name>
</gene>
<dbReference type="Proteomes" id="UP001242010">
    <property type="component" value="Chromosome"/>
</dbReference>
<dbReference type="Pfam" id="PF02684">
    <property type="entry name" value="LpxB"/>
    <property type="match status" value="1"/>
</dbReference>
<evidence type="ECO:0000256" key="6">
    <source>
        <dbReference type="ARBA" id="ARBA00022676"/>
    </source>
</evidence>
<evidence type="ECO:0000256" key="4">
    <source>
        <dbReference type="ARBA" id="ARBA00022516"/>
    </source>
</evidence>
<keyword evidence="8 10" id="KW-0443">Lipid metabolism</keyword>
<evidence type="ECO:0000256" key="8">
    <source>
        <dbReference type="ARBA" id="ARBA00023098"/>
    </source>
</evidence>
<protein>
    <recommendedName>
        <fullName evidence="3 10">Lipid-A-disaccharide synthase</fullName>
        <ecNumber evidence="2 10">2.4.1.182</ecNumber>
    </recommendedName>
</protein>
<keyword evidence="7 10" id="KW-0808">Transferase</keyword>
<keyword evidence="12" id="KW-1185">Reference proteome</keyword>
<dbReference type="RefSeq" id="WP_286355449.1">
    <property type="nucleotide sequence ID" value="NZ_AP027079.1"/>
</dbReference>
<evidence type="ECO:0000256" key="3">
    <source>
        <dbReference type="ARBA" id="ARBA00020902"/>
    </source>
</evidence>
<dbReference type="PANTHER" id="PTHR30372">
    <property type="entry name" value="LIPID-A-DISACCHARIDE SYNTHASE"/>
    <property type="match status" value="1"/>
</dbReference>
<dbReference type="Gene3D" id="3.40.50.2000">
    <property type="entry name" value="Glycogen Phosphorylase B"/>
    <property type="match status" value="1"/>
</dbReference>
<evidence type="ECO:0000256" key="2">
    <source>
        <dbReference type="ARBA" id="ARBA00012687"/>
    </source>
</evidence>
<proteinExistence type="inferred from homology"/>
<dbReference type="NCBIfam" id="TIGR00215">
    <property type="entry name" value="lpxB"/>
    <property type="match status" value="1"/>
</dbReference>